<keyword evidence="3" id="KW-1185">Reference proteome</keyword>
<dbReference type="AlphaFoldDB" id="A0A3S5CIE5"/>
<name>A0A3S5CIE5_9PLAT</name>
<dbReference type="EMBL" id="CAAALY010009835">
    <property type="protein sequence ID" value="VEL10745.1"/>
    <property type="molecule type" value="Genomic_DNA"/>
</dbReference>
<feature type="region of interest" description="Disordered" evidence="1">
    <location>
        <begin position="1"/>
        <end position="22"/>
    </location>
</feature>
<dbReference type="Proteomes" id="UP000784294">
    <property type="component" value="Unassembled WGS sequence"/>
</dbReference>
<gene>
    <name evidence="2" type="ORF">PXEA_LOCUS4185</name>
</gene>
<evidence type="ECO:0000313" key="2">
    <source>
        <dbReference type="EMBL" id="VEL10745.1"/>
    </source>
</evidence>
<evidence type="ECO:0000256" key="1">
    <source>
        <dbReference type="SAM" id="MobiDB-lite"/>
    </source>
</evidence>
<reference evidence="2" key="1">
    <citation type="submission" date="2018-11" db="EMBL/GenBank/DDBJ databases">
        <authorList>
            <consortium name="Pathogen Informatics"/>
        </authorList>
    </citation>
    <scope>NUCLEOTIDE SEQUENCE</scope>
</reference>
<sequence length="55" mass="5901">MGAKEPLDAVSPHLSQPEETGLLHDTSPLKLLDQSTGQEAVQQEYLNDVRGLVSG</sequence>
<proteinExistence type="predicted"/>
<accession>A0A3S5CIE5</accession>
<organism evidence="2 3">
    <name type="scientific">Protopolystoma xenopodis</name>
    <dbReference type="NCBI Taxonomy" id="117903"/>
    <lineage>
        <taxon>Eukaryota</taxon>
        <taxon>Metazoa</taxon>
        <taxon>Spiralia</taxon>
        <taxon>Lophotrochozoa</taxon>
        <taxon>Platyhelminthes</taxon>
        <taxon>Monogenea</taxon>
        <taxon>Polyopisthocotylea</taxon>
        <taxon>Polystomatidea</taxon>
        <taxon>Polystomatidae</taxon>
        <taxon>Protopolystoma</taxon>
    </lineage>
</organism>
<evidence type="ECO:0000313" key="3">
    <source>
        <dbReference type="Proteomes" id="UP000784294"/>
    </source>
</evidence>
<comment type="caution">
    <text evidence="2">The sequence shown here is derived from an EMBL/GenBank/DDBJ whole genome shotgun (WGS) entry which is preliminary data.</text>
</comment>
<protein>
    <submittedName>
        <fullName evidence="2">Uncharacterized protein</fullName>
    </submittedName>
</protein>